<accession>A0A5C7WBV1</accession>
<sequence>MKEPWYMGMPEYFSKLVNGRNSLKLLLVCLAFSIVSSLANRWLYEEFPSLSLAFKIPVGVLVAAGGMAGIYVFGVLSYRLNRLRHVAFGLIELVVLIAVARFVMINLREMGLEPVSGPPVFGGLIACVIFGWVFGVLLTGLDRCNSES</sequence>
<keyword evidence="1" id="KW-1133">Transmembrane helix</keyword>
<feature type="transmembrane region" description="Helical" evidence="1">
    <location>
        <begin position="86"/>
        <end position="107"/>
    </location>
</feature>
<name>A0A5C7WBV1_AQUAC</name>
<comment type="caution">
    <text evidence="2">The sequence shown here is derived from an EMBL/GenBank/DDBJ whole genome shotgun (WGS) entry which is preliminary data.</text>
</comment>
<proteinExistence type="predicted"/>
<evidence type="ECO:0000313" key="2">
    <source>
        <dbReference type="EMBL" id="TXI34034.1"/>
    </source>
</evidence>
<keyword evidence="1" id="KW-0472">Membrane</keyword>
<gene>
    <name evidence="2" type="ORF">E6Q69_05020</name>
</gene>
<feature type="transmembrane region" description="Helical" evidence="1">
    <location>
        <begin position="119"/>
        <end position="141"/>
    </location>
</feature>
<dbReference type="AlphaFoldDB" id="A0A5C7WBV1"/>
<evidence type="ECO:0000313" key="3">
    <source>
        <dbReference type="Proteomes" id="UP000321110"/>
    </source>
</evidence>
<dbReference type="Proteomes" id="UP000321110">
    <property type="component" value="Unassembled WGS sequence"/>
</dbReference>
<dbReference type="EMBL" id="SSFO01000083">
    <property type="protein sequence ID" value="TXI34034.1"/>
    <property type="molecule type" value="Genomic_DNA"/>
</dbReference>
<keyword evidence="1" id="KW-0812">Transmembrane</keyword>
<feature type="transmembrane region" description="Helical" evidence="1">
    <location>
        <begin position="49"/>
        <end position="74"/>
    </location>
</feature>
<protein>
    <submittedName>
        <fullName evidence="2">Uncharacterized protein</fullName>
    </submittedName>
</protein>
<organism evidence="2 3">
    <name type="scientific">Aquipseudomonas alcaligenes</name>
    <name type="common">Pseudomonas alcaligenes</name>
    <dbReference type="NCBI Taxonomy" id="43263"/>
    <lineage>
        <taxon>Bacteria</taxon>
        <taxon>Pseudomonadati</taxon>
        <taxon>Pseudomonadota</taxon>
        <taxon>Gammaproteobacteria</taxon>
        <taxon>Pseudomonadales</taxon>
        <taxon>Pseudomonadaceae</taxon>
        <taxon>Aquipseudomonas</taxon>
    </lineage>
</organism>
<evidence type="ECO:0000256" key="1">
    <source>
        <dbReference type="SAM" id="Phobius"/>
    </source>
</evidence>
<reference evidence="2 3" key="1">
    <citation type="submission" date="2018-09" db="EMBL/GenBank/DDBJ databases">
        <title>Metagenome Assembled Genomes from an Advanced Water Purification Facility.</title>
        <authorList>
            <person name="Stamps B.W."/>
            <person name="Spear J.R."/>
        </authorList>
    </citation>
    <scope>NUCLEOTIDE SEQUENCE [LARGE SCALE GENOMIC DNA]</scope>
    <source>
        <strain evidence="2">Bin_52_1</strain>
    </source>
</reference>